<dbReference type="Pfam" id="PF12297">
    <property type="entry name" value="EVC2_like"/>
    <property type="match status" value="1"/>
</dbReference>
<evidence type="ECO:0000256" key="5">
    <source>
        <dbReference type="ARBA" id="ARBA00022692"/>
    </source>
</evidence>
<evidence type="ECO:0008006" key="12">
    <source>
        <dbReference type="Google" id="ProtNLM"/>
    </source>
</evidence>
<dbReference type="GO" id="GO:0098797">
    <property type="term" value="C:plasma membrane protein complex"/>
    <property type="evidence" value="ECO:0007669"/>
    <property type="project" value="TreeGrafter"/>
</dbReference>
<reference evidence="10" key="2">
    <citation type="submission" date="2025-08" db="UniProtKB">
        <authorList>
            <consortium name="Ensembl"/>
        </authorList>
    </citation>
    <scope>IDENTIFICATION</scope>
</reference>
<keyword evidence="6" id="KW-1133">Transmembrane helix</keyword>
<organism evidence="10 11">
    <name type="scientific">Pygocentrus nattereri</name>
    <name type="common">Red-bellied piranha</name>
    <dbReference type="NCBI Taxonomy" id="42514"/>
    <lineage>
        <taxon>Eukaryota</taxon>
        <taxon>Metazoa</taxon>
        <taxon>Chordata</taxon>
        <taxon>Craniata</taxon>
        <taxon>Vertebrata</taxon>
        <taxon>Euteleostomi</taxon>
        <taxon>Actinopterygii</taxon>
        <taxon>Neopterygii</taxon>
        <taxon>Teleostei</taxon>
        <taxon>Ostariophysi</taxon>
        <taxon>Characiformes</taxon>
        <taxon>Characoidei</taxon>
        <taxon>Pygocentrus</taxon>
    </lineage>
</organism>
<proteinExistence type="predicted"/>
<accession>A0AAR2ITJ7</accession>
<evidence type="ECO:0000256" key="2">
    <source>
        <dbReference type="ARBA" id="ARBA00004162"/>
    </source>
</evidence>
<dbReference type="GO" id="GO:0007224">
    <property type="term" value="P:smoothened signaling pathway"/>
    <property type="evidence" value="ECO:0007669"/>
    <property type="project" value="InterPro"/>
</dbReference>
<keyword evidence="9" id="KW-0966">Cell projection</keyword>
<comment type="subcellular location">
    <subcellularLocation>
        <location evidence="2">Cell membrane</location>
        <topology evidence="2">Single-pass membrane protein</topology>
    </subcellularLocation>
    <subcellularLocation>
        <location evidence="1">Cytoplasm</location>
        <location evidence="1">Cytoskeleton</location>
        <location evidence="1">Cilium basal body</location>
    </subcellularLocation>
</comment>
<evidence type="ECO:0000256" key="9">
    <source>
        <dbReference type="ARBA" id="ARBA00023273"/>
    </source>
</evidence>
<name>A0AAR2ITJ7_PYGNA</name>
<evidence type="ECO:0000256" key="4">
    <source>
        <dbReference type="ARBA" id="ARBA00022490"/>
    </source>
</evidence>
<keyword evidence="8" id="KW-0206">Cytoskeleton</keyword>
<dbReference type="GO" id="GO:0060170">
    <property type="term" value="C:ciliary membrane"/>
    <property type="evidence" value="ECO:0007669"/>
    <property type="project" value="TreeGrafter"/>
</dbReference>
<keyword evidence="4" id="KW-0963">Cytoplasm</keyword>
<keyword evidence="3" id="KW-1003">Cell membrane</keyword>
<gene>
    <name evidence="10" type="primary">EVC2</name>
</gene>
<keyword evidence="11" id="KW-1185">Reference proteome</keyword>
<keyword evidence="5" id="KW-0812">Transmembrane</keyword>
<dbReference type="PANTHER" id="PTHR16795">
    <property type="entry name" value="LIMBIN/ELLIS-VAN CREVELD PROTEIN"/>
    <property type="match status" value="1"/>
</dbReference>
<evidence type="ECO:0000313" key="11">
    <source>
        <dbReference type="Proteomes" id="UP001501920"/>
    </source>
</evidence>
<evidence type="ECO:0000256" key="3">
    <source>
        <dbReference type="ARBA" id="ARBA00022475"/>
    </source>
</evidence>
<evidence type="ECO:0000256" key="1">
    <source>
        <dbReference type="ARBA" id="ARBA00004120"/>
    </source>
</evidence>
<evidence type="ECO:0000256" key="7">
    <source>
        <dbReference type="ARBA" id="ARBA00023136"/>
    </source>
</evidence>
<dbReference type="InterPro" id="IPR022076">
    <property type="entry name" value="Limbin"/>
</dbReference>
<reference evidence="10 11" key="1">
    <citation type="submission" date="2020-10" db="EMBL/GenBank/DDBJ databases">
        <title>Pygocentrus nattereri (red-bellied piranha) genome, fPygNat1, primary haplotype.</title>
        <authorList>
            <person name="Myers G."/>
            <person name="Meyer A."/>
            <person name="Karagic N."/>
            <person name="Pippel M."/>
            <person name="Winkler S."/>
            <person name="Tracey A."/>
            <person name="Wood J."/>
            <person name="Formenti G."/>
            <person name="Howe K."/>
            <person name="Fedrigo O."/>
            <person name="Jarvis E.D."/>
        </authorList>
    </citation>
    <scope>NUCLEOTIDE SEQUENCE [LARGE SCALE GENOMIC DNA]</scope>
</reference>
<protein>
    <recommendedName>
        <fullName evidence="12">Limbin</fullName>
    </recommendedName>
</protein>
<dbReference type="InterPro" id="IPR026501">
    <property type="entry name" value="Limbin/EVC"/>
</dbReference>
<reference evidence="10" key="3">
    <citation type="submission" date="2025-09" db="UniProtKB">
        <authorList>
            <consortium name="Ensembl"/>
        </authorList>
    </citation>
    <scope>IDENTIFICATION</scope>
</reference>
<sequence length="898" mass="101244">FSYFPQVTLYLVISNPPEGTDLSQLGIRDAISDITLLQNNGNVQERGYQTFTTDSLPAGSNYVVTYMARVKGSKTEVLFLPAFLTFSNASQNDINLFGPVIANFTLRLNTTEKVSTHSHILNSFLLAAVINLCSRGQKRGFSGGAEAEEAVCNISESANEEATFENKIIDIMALEDPQNVFQALDNLEMSTLLRGALAVERVRVQVVKGLFGVLLGSLGAAGRRVVTVLLGQVTGMEGKLQEEQGARLATLAAQCTMETQQEMETQHHAHATEKTQAERLFHHAEQQEVLQCTMLLEKLQKLEQEQLQRGLLARHEQASAEAQRHTALRRRVELHTIFSEEMDEAARMGELDKDTASKLLHLYYTCQDQLEEVFDLFVASQRAALSERQVQRRFLLQSLHGLQGALFDTLSTSSQYVDSWFCAEQLEIAQLELLRIKQTLEETLSHERSTIHCDLIKRRRTQISEMLCEQKREQQELGGVCEGPVDQYLLRWQTLLSAHSTQFSELITHLDQEAAAEIRKVLLRVLQEAVVELKAVGNAVSQSLQTLGVPRWLLQREVGGEAVAEAQERLRVRGKEMAATLRILRSSIQQRRLQELQQQRQMRERLEQSVCASQWALSETDLLRVRLECVKCVCRLDRCLVLPRALSRARLYTTLTHTTGRHAQPDPSAEPYGPSLLFVCDDVKQQVFMCEQSVAGELAALQWERAERRSRVLETHSALLSLQTLLLQHLRHTPTTQELSHAIHTHSLALDEAELQLQKEESEWEEIAFGHGSDKVLAAVAADELDEEILCMDKDNRMAANLQEALCRREELTHILTERSDITHIHTHIQIILSPTVGCYPLSVSLSDCFFVSQLLFTVGVRYISASLLAKREGLNSFTYNHADSWLLTDPSLKNKDL</sequence>
<evidence type="ECO:0000256" key="6">
    <source>
        <dbReference type="ARBA" id="ARBA00022989"/>
    </source>
</evidence>
<evidence type="ECO:0000256" key="8">
    <source>
        <dbReference type="ARBA" id="ARBA00023212"/>
    </source>
</evidence>
<evidence type="ECO:0000313" key="10">
    <source>
        <dbReference type="Ensembl" id="ENSPNAP00000043048.1"/>
    </source>
</evidence>
<dbReference type="PANTHER" id="PTHR16795:SF14">
    <property type="entry name" value="LIMBIN"/>
    <property type="match status" value="1"/>
</dbReference>
<keyword evidence="7" id="KW-0472">Membrane</keyword>
<dbReference type="AlphaFoldDB" id="A0AAR2ITJ7"/>
<dbReference type="Proteomes" id="UP001501920">
    <property type="component" value="Chromosome 14"/>
</dbReference>
<dbReference type="Ensembl" id="ENSPNAT00000057668.1">
    <property type="protein sequence ID" value="ENSPNAP00000043048.1"/>
    <property type="gene ID" value="ENSPNAG00000012587.2"/>
</dbReference>